<dbReference type="InterPro" id="IPR038071">
    <property type="entry name" value="UROD/MetE-like_sf"/>
</dbReference>
<dbReference type="Gene3D" id="3.20.20.210">
    <property type="match status" value="1"/>
</dbReference>
<dbReference type="SUPFAM" id="SSF51726">
    <property type="entry name" value="UROD/MetE-like"/>
    <property type="match status" value="1"/>
</dbReference>
<feature type="domain" description="Uroporphyrinogen decarboxylase (URO-D)" evidence="1">
    <location>
        <begin position="171"/>
        <end position="338"/>
    </location>
</feature>
<dbReference type="PANTHER" id="PTHR47099:SF1">
    <property type="entry name" value="METHYLCOBAMIDE:COM METHYLTRANSFERASE MTBA"/>
    <property type="match status" value="1"/>
</dbReference>
<dbReference type="AlphaFoldDB" id="A0A0F8VY74"/>
<feature type="non-terminal residue" evidence="2">
    <location>
        <position position="338"/>
    </location>
</feature>
<dbReference type="Pfam" id="PF01208">
    <property type="entry name" value="URO-D"/>
    <property type="match status" value="1"/>
</dbReference>
<sequence>SLCDNKAKVLEIKVSDDCELVGIPLSELSAKLPEKLIIAAIENRNSDTVPYQIDLTTGFTQKLMESTGCRDPEAYLGNHLSKAKYKKNTKLGSDKELDLFGVTWQKDPAHGDVGIISDHPVKEPSLRDYSFPPVKKEFARELCGSLLADERETFRMFLITMNYFERAWSLRGMENILSDMLLNEAFSHELFERILQHHLELLDTVLDYGFEAVYIGDDWGQQSGLIMGPPLWRKYIKPGMKQMFDKIKSRGKYVCLHSCGDLREIMSDLVDMGLDIYNTIQPEIYDLKKLKKEYGRHITFYGGISTQQFLPYASPDEVKDHTKAVKRIMGKSGGYIFA</sequence>
<evidence type="ECO:0000313" key="2">
    <source>
        <dbReference type="EMBL" id="KKK49328.1"/>
    </source>
</evidence>
<proteinExistence type="predicted"/>
<dbReference type="InterPro" id="IPR000257">
    <property type="entry name" value="Uroporphyrinogen_deCOase"/>
</dbReference>
<dbReference type="PANTHER" id="PTHR47099">
    <property type="entry name" value="METHYLCOBAMIDE:COM METHYLTRANSFERASE MTBA"/>
    <property type="match status" value="1"/>
</dbReference>
<gene>
    <name evidence="2" type="ORF">LCGC14_3136170</name>
</gene>
<protein>
    <recommendedName>
        <fullName evidence="1">Uroporphyrinogen decarboxylase (URO-D) domain-containing protein</fullName>
    </recommendedName>
</protein>
<accession>A0A0F8VY74</accession>
<organism evidence="2">
    <name type="scientific">marine sediment metagenome</name>
    <dbReference type="NCBI Taxonomy" id="412755"/>
    <lineage>
        <taxon>unclassified sequences</taxon>
        <taxon>metagenomes</taxon>
        <taxon>ecological metagenomes</taxon>
    </lineage>
</organism>
<dbReference type="EMBL" id="LAZR01068603">
    <property type="protein sequence ID" value="KKK49328.1"/>
    <property type="molecule type" value="Genomic_DNA"/>
</dbReference>
<reference evidence="2" key="1">
    <citation type="journal article" date="2015" name="Nature">
        <title>Complex archaea that bridge the gap between prokaryotes and eukaryotes.</title>
        <authorList>
            <person name="Spang A."/>
            <person name="Saw J.H."/>
            <person name="Jorgensen S.L."/>
            <person name="Zaremba-Niedzwiedzka K."/>
            <person name="Martijn J."/>
            <person name="Lind A.E."/>
            <person name="van Eijk R."/>
            <person name="Schleper C."/>
            <person name="Guy L."/>
            <person name="Ettema T.J."/>
        </authorList>
    </citation>
    <scope>NUCLEOTIDE SEQUENCE</scope>
</reference>
<comment type="caution">
    <text evidence="2">The sequence shown here is derived from an EMBL/GenBank/DDBJ whole genome shotgun (WGS) entry which is preliminary data.</text>
</comment>
<evidence type="ECO:0000259" key="1">
    <source>
        <dbReference type="Pfam" id="PF01208"/>
    </source>
</evidence>
<dbReference type="GO" id="GO:0004853">
    <property type="term" value="F:uroporphyrinogen decarboxylase activity"/>
    <property type="evidence" value="ECO:0007669"/>
    <property type="project" value="InterPro"/>
</dbReference>
<feature type="non-terminal residue" evidence="2">
    <location>
        <position position="1"/>
    </location>
</feature>
<name>A0A0F8VY74_9ZZZZ</name>
<dbReference type="GO" id="GO:0006779">
    <property type="term" value="P:porphyrin-containing compound biosynthetic process"/>
    <property type="evidence" value="ECO:0007669"/>
    <property type="project" value="InterPro"/>
</dbReference>
<dbReference type="InterPro" id="IPR052024">
    <property type="entry name" value="Methanogen_methyltrans"/>
</dbReference>